<evidence type="ECO:0000256" key="2">
    <source>
        <dbReference type="ARBA" id="ARBA00022692"/>
    </source>
</evidence>
<feature type="region of interest" description="Disordered" evidence="11">
    <location>
        <begin position="805"/>
        <end position="827"/>
    </location>
</feature>
<keyword evidence="6" id="KW-0809">Transit peptide</keyword>
<feature type="repeat" description="PPR" evidence="10">
    <location>
        <begin position="1299"/>
        <end position="1333"/>
    </location>
</feature>
<feature type="repeat" description="PPR" evidence="10">
    <location>
        <begin position="1198"/>
        <end position="1232"/>
    </location>
</feature>
<evidence type="ECO:0000256" key="6">
    <source>
        <dbReference type="ARBA" id="ARBA00022946"/>
    </source>
</evidence>
<dbReference type="InterPro" id="IPR023214">
    <property type="entry name" value="HAD_sf"/>
</dbReference>
<organism evidence="14 15">
    <name type="scientific">Leersia perrieri</name>
    <dbReference type="NCBI Taxonomy" id="77586"/>
    <lineage>
        <taxon>Eukaryota</taxon>
        <taxon>Viridiplantae</taxon>
        <taxon>Streptophyta</taxon>
        <taxon>Embryophyta</taxon>
        <taxon>Tracheophyta</taxon>
        <taxon>Spermatophyta</taxon>
        <taxon>Magnoliopsida</taxon>
        <taxon>Liliopsida</taxon>
        <taxon>Poales</taxon>
        <taxon>Poaceae</taxon>
        <taxon>BOP clade</taxon>
        <taxon>Oryzoideae</taxon>
        <taxon>Oryzeae</taxon>
        <taxon>Oryzinae</taxon>
        <taxon>Leersia</taxon>
    </lineage>
</organism>
<evidence type="ECO:0000256" key="3">
    <source>
        <dbReference type="ARBA" id="ARBA00022723"/>
    </source>
</evidence>
<dbReference type="InterPro" id="IPR046848">
    <property type="entry name" value="E_motif"/>
</dbReference>
<dbReference type="GO" id="GO:0140326">
    <property type="term" value="F:ATPase-coupled intramembrane lipid transporter activity"/>
    <property type="evidence" value="ECO:0007669"/>
    <property type="project" value="TreeGrafter"/>
</dbReference>
<feature type="domain" description="P-type ATPase C-terminal" evidence="13">
    <location>
        <begin position="632"/>
        <end position="680"/>
    </location>
</feature>
<dbReference type="InterPro" id="IPR036412">
    <property type="entry name" value="HAD-like_sf"/>
</dbReference>
<dbReference type="GO" id="GO:0046872">
    <property type="term" value="F:metal ion binding"/>
    <property type="evidence" value="ECO:0007669"/>
    <property type="project" value="UniProtKB-KW"/>
</dbReference>
<feature type="repeat" description="PPR" evidence="10">
    <location>
        <begin position="1000"/>
        <end position="1037"/>
    </location>
</feature>
<dbReference type="SUPFAM" id="SSF81665">
    <property type="entry name" value="Calcium ATPase, transmembrane domain M"/>
    <property type="match status" value="1"/>
</dbReference>
<dbReference type="Pfam" id="PF13246">
    <property type="entry name" value="Cation_ATPase"/>
    <property type="match status" value="1"/>
</dbReference>
<feature type="repeat" description="PPR" evidence="10">
    <location>
        <begin position="1334"/>
        <end position="1368"/>
    </location>
</feature>
<dbReference type="Pfam" id="PF16212">
    <property type="entry name" value="PhoLip_ATPase_C"/>
    <property type="match status" value="2"/>
</dbReference>
<dbReference type="NCBIfam" id="TIGR01494">
    <property type="entry name" value="ATPase_P-type"/>
    <property type="match status" value="1"/>
</dbReference>
<dbReference type="InterPro" id="IPR023299">
    <property type="entry name" value="ATPase_P-typ_cyto_dom_N"/>
</dbReference>
<sequence>MTRAGVPTVTIEYPIPNILFGIFSLRTYGSNSGTSDPQGICYVETAALDGETDLKTRIVPSNCVNLSPEQLGRVKGVVECPNPDNDIRRFDANMRLFHPSIDNEKCPLIINNTLLQSCYLRYTEWACGVAVYTVYLLNYFPGNETKSGMSRGTAEPKLTAADTMIDKLTVAIFVFQIVVVLVLGFAGNIWKKNQGLKQWYLLYPAEGPWYDFLIIPLRFELLCSIMIPISVKVTLDLAKGVYAKFIDWDEQMFDQETNTPAHSANTAISEDLGQVEYILSDKTGTLTENKMIFRRCCINDTLYGENNGDALKDVRLLDAVSNSDPDVVKFLLVMALCNTVIPIKSDDGYITYKAQSQDEEALVTAASKLNMVLFTSDRKRMSAVVKDVQTGKIFLLSKGADEAILPRSHQGQQIRLYLEAVEIYSQLGLRTLCLGWRELEEGEYKDWSKTFQDASCSLENREFKIAEICHSLERDLHILGVTAIEDRLQDGVPETIKLLKSAGINVWMLTEPNGQLLSINGKTEEDVLQSLERALSTMKSMPVTKDCAFVLDGWALEIILKHSKESFTKLAMLSRTAICCRMTPLQKAQLVGILKSVGYLTLAIGDGGNDVRMIQEANIGVGISGREGLQAARAADYSIGKFKFLKRLILVHGRYSYNRTAFISQYSFYKSLLICFIQILILNPSTFSGWFGRSVYHALVVFLTTICVYADEKSEMEQLSMVALSGCIWLQAFVVTLDTNSFTYPQIILIWGNFVAFYMINLIVSAVPTLQMYSIMFRLCTQPSYWITMAARHLALWKPIAPPTHHARRLSPPPPQRRLSSAATEPYADRDASAATAYAAAARHDARLSALDGGMCDTAGELKVFDGMPRRNAAVAGHARRWRDVLETAALMHRSAAAGALDEATFASVLGACARGRHLDMGWQAHCLVVKSGYEDFPFVGASLLDLYSSCLDLNAARTIFDSLHARNELLWSPMVVALVRFNLLGEALNFLLQTPAPRDVFAWTAVISGYARGANQNCCKALELFVQLMADEGVMPNEFTYDSVLRACVKIGALEFGRSVHGCLIRSGFESEQLITSALVDLYCRSDGVDDALLVYNDLKLPSLITSNTLIAGFISVGRTEDAKLVFSQMAEHDSGSYNLMIKAYSNEARLEDCQRVFEMMPRRNMVTLNSMMSVLLQNGKLEEGRKLFEQIKDERNTVTWNSMISGYVQNDQSSEALKLFVVMCRLSIECSASTFPAILHACATIGTIEQGKMVHARLCKTPFESNGYVGTALVDMYSKCGCVSDAWAAFRCIISPNVASWTSLINGLAQNGHWLEAIVQFGRMLKHYVKPNEITFLGLLMASARAGLVNKGMRFFYSMESYGVVPTVEHYTCAVDLLGRARRVREAEKFISKMPIPADGVVWGALLTACWYSMDLEMGEKVAEKLFHMGTKHISAYVAMSNIYAKLGKWEDVVKVRTRLRSINAKKEPGCSWIEVKDMVHVFLVEDRNHPEREEIYLMLEDLVSNISLYSEPGDETYGSLEPAPLDSYSEG</sequence>
<dbReference type="FunFam" id="1.25.40.10:FF:000090">
    <property type="entry name" value="Pentatricopeptide repeat-containing protein, chloroplastic"/>
    <property type="match status" value="1"/>
</dbReference>
<dbReference type="Pfam" id="PF13041">
    <property type="entry name" value="PPR_2"/>
    <property type="match status" value="2"/>
</dbReference>
<keyword evidence="9 12" id="KW-0472">Membrane</keyword>
<dbReference type="Gramene" id="LPERR04G05910.1">
    <property type="protein sequence ID" value="LPERR04G05910.1"/>
    <property type="gene ID" value="LPERR04G05910"/>
</dbReference>
<keyword evidence="2 12" id="KW-0812">Transmembrane</keyword>
<dbReference type="PANTHER" id="PTHR24092:SF199">
    <property type="entry name" value="PHOSPHOLIPID-TRANSPORTING ATPASE"/>
    <property type="match status" value="1"/>
</dbReference>
<evidence type="ECO:0000313" key="15">
    <source>
        <dbReference type="Proteomes" id="UP000032180"/>
    </source>
</evidence>
<feature type="transmembrane region" description="Helical" evidence="12">
    <location>
        <begin position="748"/>
        <end position="770"/>
    </location>
</feature>
<dbReference type="PANTHER" id="PTHR24092">
    <property type="entry name" value="PROBABLE PHOSPHOLIPID-TRANSPORTING ATPASE"/>
    <property type="match status" value="1"/>
</dbReference>
<dbReference type="Gene3D" id="3.40.1110.10">
    <property type="entry name" value="Calcium-transporting ATPase, cytoplasmic domain N"/>
    <property type="match status" value="1"/>
</dbReference>
<dbReference type="SFLD" id="SFLDF00027">
    <property type="entry name" value="p-type_atpase"/>
    <property type="match status" value="1"/>
</dbReference>
<dbReference type="InterPro" id="IPR044492">
    <property type="entry name" value="P_typ_ATPase_HD_dom"/>
</dbReference>
<dbReference type="SFLD" id="SFLDG00002">
    <property type="entry name" value="C1.7:_P-type_atpase_like"/>
    <property type="match status" value="1"/>
</dbReference>
<evidence type="ECO:0000256" key="1">
    <source>
        <dbReference type="ARBA" id="ARBA00004141"/>
    </source>
</evidence>
<dbReference type="GO" id="GO:0005886">
    <property type="term" value="C:plasma membrane"/>
    <property type="evidence" value="ECO:0007669"/>
    <property type="project" value="TreeGrafter"/>
</dbReference>
<dbReference type="GO" id="GO:0005524">
    <property type="term" value="F:ATP binding"/>
    <property type="evidence" value="ECO:0007669"/>
    <property type="project" value="InterPro"/>
</dbReference>
<dbReference type="GO" id="GO:0045332">
    <property type="term" value="P:phospholipid translocation"/>
    <property type="evidence" value="ECO:0007669"/>
    <property type="project" value="TreeGrafter"/>
</dbReference>
<dbReference type="HOGENOM" id="CLU_000918_0_0_1"/>
<name>A0A0D9W3S2_9ORYZ</name>
<dbReference type="InterPro" id="IPR018303">
    <property type="entry name" value="ATPase_P-typ_P_site"/>
</dbReference>
<feature type="repeat" description="PPR" evidence="10">
    <location>
        <begin position="1038"/>
        <end position="1072"/>
    </location>
</feature>
<dbReference type="InterPro" id="IPR011990">
    <property type="entry name" value="TPR-like_helical_dom_sf"/>
</dbReference>
<reference evidence="14 15" key="1">
    <citation type="submission" date="2012-08" db="EMBL/GenBank/DDBJ databases">
        <title>Oryza genome evolution.</title>
        <authorList>
            <person name="Wing R.A."/>
        </authorList>
    </citation>
    <scope>NUCLEOTIDE SEQUENCE</scope>
</reference>
<evidence type="ECO:0000256" key="7">
    <source>
        <dbReference type="ARBA" id="ARBA00022967"/>
    </source>
</evidence>
<dbReference type="eggNOG" id="KOG4197">
    <property type="taxonomic scope" value="Eukaryota"/>
</dbReference>
<dbReference type="SUPFAM" id="SSF56784">
    <property type="entry name" value="HAD-like"/>
    <property type="match status" value="1"/>
</dbReference>
<keyword evidence="3" id="KW-0479">Metal-binding</keyword>
<keyword evidence="8 12" id="KW-1133">Transmembrane helix</keyword>
<dbReference type="Pfam" id="PF01535">
    <property type="entry name" value="PPR"/>
    <property type="match status" value="3"/>
</dbReference>
<keyword evidence="15" id="KW-1185">Reference proteome</keyword>
<feature type="repeat" description="PPR" evidence="10">
    <location>
        <begin position="1135"/>
        <end position="1169"/>
    </location>
</feature>
<evidence type="ECO:0000256" key="12">
    <source>
        <dbReference type="SAM" id="Phobius"/>
    </source>
</evidence>
<feature type="transmembrane region" description="Helical" evidence="12">
    <location>
        <begin position="168"/>
        <end position="189"/>
    </location>
</feature>
<protein>
    <recommendedName>
        <fullName evidence="13">P-type ATPase C-terminal domain-containing protein</fullName>
    </recommendedName>
</protein>
<proteinExistence type="predicted"/>
<evidence type="ECO:0000313" key="14">
    <source>
        <dbReference type="EnsemblPlants" id="LPERR04G05910.1"/>
    </source>
</evidence>
<dbReference type="FunFam" id="3.40.50.1000:FF:000084">
    <property type="entry name" value="Phospholipid-transporting ATPase"/>
    <property type="match status" value="1"/>
</dbReference>
<dbReference type="NCBIfam" id="TIGR00756">
    <property type="entry name" value="PPR"/>
    <property type="match status" value="2"/>
</dbReference>
<reference evidence="15" key="2">
    <citation type="submission" date="2013-12" db="EMBL/GenBank/DDBJ databases">
        <authorList>
            <person name="Yu Y."/>
            <person name="Lee S."/>
            <person name="de Baynast K."/>
            <person name="Wissotski M."/>
            <person name="Liu L."/>
            <person name="Talag J."/>
            <person name="Goicoechea J."/>
            <person name="Angelova A."/>
            <person name="Jetty R."/>
            <person name="Kudrna D."/>
            <person name="Golser W."/>
            <person name="Rivera L."/>
            <person name="Zhang J."/>
            <person name="Wing R."/>
        </authorList>
    </citation>
    <scope>NUCLEOTIDE SEQUENCE</scope>
</reference>
<feature type="transmembrane region" description="Helical" evidence="12">
    <location>
        <begin position="690"/>
        <end position="710"/>
    </location>
</feature>
<keyword evidence="7" id="KW-1278">Translocase</keyword>
<dbReference type="InterPro" id="IPR023298">
    <property type="entry name" value="ATPase_P-typ_TM_dom_sf"/>
</dbReference>
<dbReference type="InterPro" id="IPR002885">
    <property type="entry name" value="PPR_rpt"/>
</dbReference>
<evidence type="ECO:0000256" key="11">
    <source>
        <dbReference type="SAM" id="MobiDB-lite"/>
    </source>
</evidence>
<accession>A0A0D9W3S2</accession>
<dbReference type="PROSITE" id="PS51375">
    <property type="entry name" value="PPR"/>
    <property type="match status" value="6"/>
</dbReference>
<evidence type="ECO:0000256" key="9">
    <source>
        <dbReference type="ARBA" id="ARBA00023136"/>
    </source>
</evidence>
<dbReference type="EnsemblPlants" id="LPERR04G05910.1">
    <property type="protein sequence ID" value="LPERR04G05910.1"/>
    <property type="gene ID" value="LPERR04G05910"/>
</dbReference>
<keyword evidence="4" id="KW-0677">Repeat</keyword>
<evidence type="ECO:0000256" key="5">
    <source>
        <dbReference type="ARBA" id="ARBA00022842"/>
    </source>
</evidence>
<dbReference type="PROSITE" id="PS00154">
    <property type="entry name" value="ATPASE_E1_E2"/>
    <property type="match status" value="1"/>
</dbReference>
<dbReference type="Pfam" id="PF20431">
    <property type="entry name" value="E_motif"/>
    <property type="match status" value="1"/>
</dbReference>
<dbReference type="InterPro" id="IPR001757">
    <property type="entry name" value="P_typ_ATPase"/>
</dbReference>
<dbReference type="InterPro" id="IPR032630">
    <property type="entry name" value="P_typ_ATPase_c"/>
</dbReference>
<feature type="domain" description="P-type ATPase C-terminal" evidence="13">
    <location>
        <begin position="682"/>
        <end position="790"/>
    </location>
</feature>
<evidence type="ECO:0000256" key="10">
    <source>
        <dbReference type="PROSITE-ProRule" id="PRU00708"/>
    </source>
</evidence>
<reference evidence="14" key="3">
    <citation type="submission" date="2015-04" db="UniProtKB">
        <authorList>
            <consortium name="EnsemblPlants"/>
        </authorList>
    </citation>
    <scope>IDENTIFICATION</scope>
</reference>
<evidence type="ECO:0000256" key="8">
    <source>
        <dbReference type="ARBA" id="ARBA00022989"/>
    </source>
</evidence>
<dbReference type="Gene3D" id="1.25.40.10">
    <property type="entry name" value="Tetratricopeptide repeat domain"/>
    <property type="match status" value="4"/>
</dbReference>
<dbReference type="eggNOG" id="KOG0206">
    <property type="taxonomic scope" value="Eukaryota"/>
</dbReference>
<dbReference type="Proteomes" id="UP000032180">
    <property type="component" value="Chromosome 4"/>
</dbReference>
<dbReference type="SUPFAM" id="SSF48452">
    <property type="entry name" value="TPR-like"/>
    <property type="match status" value="1"/>
</dbReference>
<dbReference type="STRING" id="77586.A0A0D9W3S2"/>
<feature type="transmembrane region" description="Helical" evidence="12">
    <location>
        <begin position="666"/>
        <end position="684"/>
    </location>
</feature>
<dbReference type="SUPFAM" id="SSF81660">
    <property type="entry name" value="Metal cation-transporting ATPase, ATP-binding domain N"/>
    <property type="match status" value="1"/>
</dbReference>
<evidence type="ECO:0000259" key="13">
    <source>
        <dbReference type="Pfam" id="PF16212"/>
    </source>
</evidence>
<comment type="subcellular location">
    <subcellularLocation>
        <location evidence="1">Membrane</location>
        <topology evidence="1">Multi-pass membrane protein</topology>
    </subcellularLocation>
</comment>
<evidence type="ECO:0000256" key="4">
    <source>
        <dbReference type="ARBA" id="ARBA00022737"/>
    </source>
</evidence>
<dbReference type="GO" id="GO:0016887">
    <property type="term" value="F:ATP hydrolysis activity"/>
    <property type="evidence" value="ECO:0007669"/>
    <property type="project" value="InterPro"/>
</dbReference>
<keyword evidence="5" id="KW-0460">Magnesium</keyword>
<dbReference type="PRINTS" id="PR00119">
    <property type="entry name" value="CATATPASE"/>
</dbReference>
<dbReference type="Gene3D" id="3.40.50.1000">
    <property type="entry name" value="HAD superfamily/HAD-like"/>
    <property type="match status" value="1"/>
</dbReference>
<dbReference type="SFLD" id="SFLDS00003">
    <property type="entry name" value="Haloacid_Dehalogenase"/>
    <property type="match status" value="1"/>
</dbReference>